<gene>
    <name evidence="1" type="ORF">PsYK624_067760</name>
</gene>
<protein>
    <recommendedName>
        <fullName evidence="3">Fungal STAND N-terminal Goodbye domain-containing protein</fullName>
    </recommendedName>
</protein>
<evidence type="ECO:0008006" key="3">
    <source>
        <dbReference type="Google" id="ProtNLM"/>
    </source>
</evidence>
<name>A0A9P3G9Q5_9APHY</name>
<dbReference type="AlphaFoldDB" id="A0A9P3G9Q5"/>
<keyword evidence="2" id="KW-1185">Reference proteome</keyword>
<organism evidence="1 2">
    <name type="scientific">Phanerochaete sordida</name>
    <dbReference type="NCBI Taxonomy" id="48140"/>
    <lineage>
        <taxon>Eukaryota</taxon>
        <taxon>Fungi</taxon>
        <taxon>Dikarya</taxon>
        <taxon>Basidiomycota</taxon>
        <taxon>Agaricomycotina</taxon>
        <taxon>Agaricomycetes</taxon>
        <taxon>Polyporales</taxon>
        <taxon>Phanerochaetaceae</taxon>
        <taxon>Phanerochaete</taxon>
    </lineage>
</organism>
<sequence>MPPQSHAETLTGEVKLKEIEAHIEHDKKSKSARFMNLVSSAQDKISKANDAINKAEDVASPWDVSKVAVADLLAPVRDIIEILDCVAEIHPAVKVVAGVVKVVIDFELTRRSNDKQIAVIYFTMSSLLLLLSDLDAVFDDDNKLKTCLDAMCKTINSFGNFCEVYYRHSGFVKTLKSKHYKDKLAAYASDFDGHKKELHLLLSAQSTLVIIDVRTEVTKIVALLEAKSVEEQTADRYVDSMGGLDAVIQDDVKLEQLARVLGEKFDSSMRRILRTDLDDILRHNLDAFSNKIDIMVERIEASNEASTEIVMYKMDVVTTKVLDQMNDSTLVILHKLEDGPHNLIEDHDLRLVWQTMQGRASVDRHMFLDALCQHFQKKFAAHLASTHEEHPDAWTVHFLSRPYCTIIS</sequence>
<comment type="caution">
    <text evidence="1">The sequence shown here is derived from an EMBL/GenBank/DDBJ whole genome shotgun (WGS) entry which is preliminary data.</text>
</comment>
<dbReference type="OrthoDB" id="3222020at2759"/>
<evidence type="ECO:0000313" key="1">
    <source>
        <dbReference type="EMBL" id="GJE90632.1"/>
    </source>
</evidence>
<evidence type="ECO:0000313" key="2">
    <source>
        <dbReference type="Proteomes" id="UP000703269"/>
    </source>
</evidence>
<proteinExistence type="predicted"/>
<accession>A0A9P3G9Q5</accession>
<dbReference type="EMBL" id="BPQB01000017">
    <property type="protein sequence ID" value="GJE90632.1"/>
    <property type="molecule type" value="Genomic_DNA"/>
</dbReference>
<reference evidence="1 2" key="1">
    <citation type="submission" date="2021-08" db="EMBL/GenBank/DDBJ databases">
        <title>Draft Genome Sequence of Phanerochaete sordida strain YK-624.</title>
        <authorList>
            <person name="Mori T."/>
            <person name="Dohra H."/>
            <person name="Suzuki T."/>
            <person name="Kawagishi H."/>
            <person name="Hirai H."/>
        </authorList>
    </citation>
    <scope>NUCLEOTIDE SEQUENCE [LARGE SCALE GENOMIC DNA]</scope>
    <source>
        <strain evidence="1 2">YK-624</strain>
    </source>
</reference>
<dbReference type="Proteomes" id="UP000703269">
    <property type="component" value="Unassembled WGS sequence"/>
</dbReference>